<proteinExistence type="predicted"/>
<dbReference type="Proteomes" id="UP001589589">
    <property type="component" value="Unassembled WGS sequence"/>
</dbReference>
<reference evidence="2 3" key="1">
    <citation type="submission" date="2024-09" db="EMBL/GenBank/DDBJ databases">
        <authorList>
            <person name="Sun Q."/>
            <person name="Mori K."/>
        </authorList>
    </citation>
    <scope>NUCLEOTIDE SEQUENCE [LARGE SCALE GENOMIC DNA]</scope>
    <source>
        <strain evidence="2 3">CECT 7908</strain>
    </source>
</reference>
<sequence>MKTIYYYYYLFYIKISKDDEPYATTVFALSMSEGFVINFILNIISIHQYCYLIDKWIMIIVQLVVLIINYLFFNKSGKAIEITKEKPMFFFNHKLSVITTLLFFIITLSFMFWGPIYTKYLLETYCGS</sequence>
<keyword evidence="1" id="KW-0472">Membrane</keyword>
<evidence type="ECO:0000313" key="3">
    <source>
        <dbReference type="Proteomes" id="UP001589589"/>
    </source>
</evidence>
<name>A0ABV5FPN8_9FLAO</name>
<gene>
    <name evidence="2" type="ORF">ACFFUQ_15950</name>
</gene>
<dbReference type="RefSeq" id="WP_290267932.1">
    <property type="nucleotide sequence ID" value="NZ_JAUFQQ010000005.1"/>
</dbReference>
<keyword evidence="3" id="KW-1185">Reference proteome</keyword>
<feature type="transmembrane region" description="Helical" evidence="1">
    <location>
        <begin position="56"/>
        <end position="74"/>
    </location>
</feature>
<evidence type="ECO:0000256" key="1">
    <source>
        <dbReference type="SAM" id="Phobius"/>
    </source>
</evidence>
<feature type="transmembrane region" description="Helical" evidence="1">
    <location>
        <begin position="95"/>
        <end position="113"/>
    </location>
</feature>
<dbReference type="EMBL" id="JBHMEX010000052">
    <property type="protein sequence ID" value="MFB9065515.1"/>
    <property type="molecule type" value="Genomic_DNA"/>
</dbReference>
<evidence type="ECO:0000313" key="2">
    <source>
        <dbReference type="EMBL" id="MFB9065515.1"/>
    </source>
</evidence>
<protein>
    <submittedName>
        <fullName evidence="2">Uncharacterized protein</fullName>
    </submittedName>
</protein>
<feature type="transmembrane region" description="Helical" evidence="1">
    <location>
        <begin position="21"/>
        <end position="44"/>
    </location>
</feature>
<accession>A0ABV5FPN8</accession>
<keyword evidence="1" id="KW-1133">Transmembrane helix</keyword>
<keyword evidence="1" id="KW-0812">Transmembrane</keyword>
<organism evidence="2 3">
    <name type="scientific">Flavobacterium branchiarum</name>
    <dbReference type="NCBI Taxonomy" id="1114870"/>
    <lineage>
        <taxon>Bacteria</taxon>
        <taxon>Pseudomonadati</taxon>
        <taxon>Bacteroidota</taxon>
        <taxon>Flavobacteriia</taxon>
        <taxon>Flavobacteriales</taxon>
        <taxon>Flavobacteriaceae</taxon>
        <taxon>Flavobacterium</taxon>
    </lineage>
</organism>
<comment type="caution">
    <text evidence="2">The sequence shown here is derived from an EMBL/GenBank/DDBJ whole genome shotgun (WGS) entry which is preliminary data.</text>
</comment>